<feature type="transmembrane region" description="Helical" evidence="6">
    <location>
        <begin position="16"/>
        <end position="37"/>
    </location>
</feature>
<keyword evidence="8" id="KW-1185">Reference proteome</keyword>
<evidence type="ECO:0008006" key="9">
    <source>
        <dbReference type="Google" id="ProtNLM"/>
    </source>
</evidence>
<protein>
    <recommendedName>
        <fullName evidence="9">MFS domain-containing protein</fullName>
    </recommendedName>
</protein>
<dbReference type="PANTHER" id="PTHR23510:SF3">
    <property type="entry name" value="MAJOR FACILITATOR SUPERFAMILY DOMAIN-CONTAINING PROTEIN 8"/>
    <property type="match status" value="1"/>
</dbReference>
<comment type="caution">
    <text evidence="7">The sequence shown here is derived from an EMBL/GenBank/DDBJ whole genome shotgun (WGS) entry which is preliminary data.</text>
</comment>
<evidence type="ECO:0000256" key="2">
    <source>
        <dbReference type="ARBA" id="ARBA00022448"/>
    </source>
</evidence>
<accession>A0A811LPV7</accession>
<keyword evidence="5 6" id="KW-0472">Membrane</keyword>
<dbReference type="Proteomes" id="UP000783686">
    <property type="component" value="Unassembled WGS sequence"/>
</dbReference>
<evidence type="ECO:0000313" key="7">
    <source>
        <dbReference type="EMBL" id="CAD5229691.1"/>
    </source>
</evidence>
<keyword evidence="4 6" id="KW-1133">Transmembrane helix</keyword>
<proteinExistence type="predicted"/>
<dbReference type="OrthoDB" id="370281at2759"/>
<dbReference type="Proteomes" id="UP000614601">
    <property type="component" value="Unassembled WGS sequence"/>
</dbReference>
<evidence type="ECO:0000256" key="5">
    <source>
        <dbReference type="ARBA" id="ARBA00023136"/>
    </source>
</evidence>
<feature type="transmembrane region" description="Helical" evidence="6">
    <location>
        <begin position="112"/>
        <end position="134"/>
    </location>
</feature>
<evidence type="ECO:0000256" key="3">
    <source>
        <dbReference type="ARBA" id="ARBA00022692"/>
    </source>
</evidence>
<dbReference type="PANTHER" id="PTHR23510">
    <property type="entry name" value="INNER MEMBRANE TRANSPORT PROTEIN YAJR"/>
    <property type="match status" value="1"/>
</dbReference>
<comment type="subcellular location">
    <subcellularLocation>
        <location evidence="1">Endomembrane system</location>
        <topology evidence="1">Multi-pass membrane protein</topology>
    </subcellularLocation>
</comment>
<reference evidence="7" key="1">
    <citation type="submission" date="2020-09" db="EMBL/GenBank/DDBJ databases">
        <authorList>
            <person name="Kikuchi T."/>
        </authorList>
    </citation>
    <scope>NUCLEOTIDE SEQUENCE</scope>
    <source>
        <strain evidence="7">SH1</strain>
    </source>
</reference>
<dbReference type="EMBL" id="CAJFDH010000006">
    <property type="protein sequence ID" value="CAD5229691.1"/>
    <property type="molecule type" value="Genomic_DNA"/>
</dbReference>
<dbReference type="AlphaFoldDB" id="A0A811LPV7"/>
<feature type="transmembrane region" description="Helical" evidence="6">
    <location>
        <begin position="407"/>
        <end position="424"/>
    </location>
</feature>
<dbReference type="InterPro" id="IPR051068">
    <property type="entry name" value="MFS_Domain-Containing_Protein"/>
</dbReference>
<dbReference type="CDD" id="cd17326">
    <property type="entry name" value="MFS_MFSD8"/>
    <property type="match status" value="1"/>
</dbReference>
<name>A0A811LPV7_9BILA</name>
<dbReference type="InterPro" id="IPR036259">
    <property type="entry name" value="MFS_trans_sf"/>
</dbReference>
<evidence type="ECO:0000256" key="1">
    <source>
        <dbReference type="ARBA" id="ARBA00004127"/>
    </source>
</evidence>
<organism evidence="7 8">
    <name type="scientific">Bursaphelenchus okinawaensis</name>
    <dbReference type="NCBI Taxonomy" id="465554"/>
    <lineage>
        <taxon>Eukaryota</taxon>
        <taxon>Metazoa</taxon>
        <taxon>Ecdysozoa</taxon>
        <taxon>Nematoda</taxon>
        <taxon>Chromadorea</taxon>
        <taxon>Rhabditida</taxon>
        <taxon>Tylenchina</taxon>
        <taxon>Tylenchomorpha</taxon>
        <taxon>Aphelenchoidea</taxon>
        <taxon>Aphelenchoididae</taxon>
        <taxon>Bursaphelenchus</taxon>
    </lineage>
</organism>
<dbReference type="EMBL" id="CAJFCW020000006">
    <property type="protein sequence ID" value="CAG9127192.1"/>
    <property type="molecule type" value="Genomic_DNA"/>
</dbReference>
<feature type="transmembrane region" description="Helical" evidence="6">
    <location>
        <begin position="279"/>
        <end position="300"/>
    </location>
</feature>
<evidence type="ECO:0000313" key="8">
    <source>
        <dbReference type="Proteomes" id="UP000614601"/>
    </source>
</evidence>
<feature type="transmembrane region" description="Helical" evidence="6">
    <location>
        <begin position="154"/>
        <end position="175"/>
    </location>
</feature>
<dbReference type="GO" id="GO:0012505">
    <property type="term" value="C:endomembrane system"/>
    <property type="evidence" value="ECO:0007669"/>
    <property type="project" value="UniProtKB-SubCell"/>
</dbReference>
<dbReference type="Gene3D" id="1.20.1250.20">
    <property type="entry name" value="MFS general substrate transporter like domains"/>
    <property type="match status" value="1"/>
</dbReference>
<feature type="transmembrane region" description="Helical" evidence="6">
    <location>
        <begin position="78"/>
        <end position="100"/>
    </location>
</feature>
<feature type="transmembrane region" description="Helical" evidence="6">
    <location>
        <begin position="49"/>
        <end position="66"/>
    </location>
</feature>
<keyword evidence="2" id="KW-0813">Transport</keyword>
<gene>
    <name evidence="7" type="ORF">BOKJ2_LOCUS13750</name>
</gene>
<dbReference type="Pfam" id="PF07690">
    <property type="entry name" value="MFS_1"/>
    <property type="match status" value="1"/>
</dbReference>
<dbReference type="GO" id="GO:0005765">
    <property type="term" value="C:lysosomal membrane"/>
    <property type="evidence" value="ECO:0007669"/>
    <property type="project" value="TreeGrafter"/>
</dbReference>
<evidence type="ECO:0000256" key="6">
    <source>
        <dbReference type="SAM" id="Phobius"/>
    </source>
</evidence>
<keyword evidence="3 6" id="KW-0812">Transmembrane</keyword>
<feature type="transmembrane region" description="Helical" evidence="6">
    <location>
        <begin position="338"/>
        <end position="363"/>
    </location>
</feature>
<sequence>MWPYLQVLDPSVTEQFYGYVVAIYSFAQILGGPLIGYWSHKIKSVKEPIIICLAISIFGNLLYLCAQTVEKTAYRRYIILASRAIIGFSASIVSLLRSFGVMASKAEDRSRTVAFITGGFALGMTTGPAVQLLFTSLNYPGFELFGGVLINMYTAPSFVAFVVNAFGIGAIISLFEEKYAGISKKVQVNENGELEKVQIPPYDKLAVLICCFTRFTQMFTYTNLETLGSPMAMTMFALTKKEAVTTVATAHAFLSTFAFVIYAGFAAKKLDKYVNFRKMCIGGLLLLGLFHIITYSYPFLPGHLKTYDSSDFYNNTEPVGCNKDRFSWCDTVNPVNIWVFYIAYSVCIGLAFPGVNLSMNTLYTQIIGPRRQTTLQGIQQMFGSVARLTGPLIISSIYQAYGPTISWDIEIVVIAFTIIVHIVYRKRLVPLKV</sequence>
<dbReference type="GO" id="GO:0022857">
    <property type="term" value="F:transmembrane transporter activity"/>
    <property type="evidence" value="ECO:0007669"/>
    <property type="project" value="InterPro"/>
</dbReference>
<dbReference type="SUPFAM" id="SSF103473">
    <property type="entry name" value="MFS general substrate transporter"/>
    <property type="match status" value="1"/>
</dbReference>
<evidence type="ECO:0000256" key="4">
    <source>
        <dbReference type="ARBA" id="ARBA00022989"/>
    </source>
</evidence>
<feature type="transmembrane region" description="Helical" evidence="6">
    <location>
        <begin position="205"/>
        <end position="224"/>
    </location>
</feature>
<dbReference type="InterPro" id="IPR011701">
    <property type="entry name" value="MFS"/>
</dbReference>
<feature type="transmembrane region" description="Helical" evidence="6">
    <location>
        <begin position="244"/>
        <end position="267"/>
    </location>
</feature>
<feature type="transmembrane region" description="Helical" evidence="6">
    <location>
        <begin position="384"/>
        <end position="401"/>
    </location>
</feature>